<dbReference type="Proteomes" id="UP000075418">
    <property type="component" value="Unassembled WGS sequence"/>
</dbReference>
<keyword evidence="1" id="KW-0812">Transmembrane</keyword>
<dbReference type="InterPro" id="IPR050400">
    <property type="entry name" value="Bact_Cytoskel_RodZ"/>
</dbReference>
<dbReference type="SUPFAM" id="SSF47413">
    <property type="entry name" value="lambda repressor-like DNA-binding domains"/>
    <property type="match status" value="1"/>
</dbReference>
<name>A0A151A5C8_9STAP</name>
<evidence type="ECO:0000256" key="1">
    <source>
        <dbReference type="SAM" id="Phobius"/>
    </source>
</evidence>
<dbReference type="GO" id="GO:0003677">
    <property type="term" value="F:DNA binding"/>
    <property type="evidence" value="ECO:0007669"/>
    <property type="project" value="InterPro"/>
</dbReference>
<keyword evidence="7" id="KW-1185">Reference proteome</keyword>
<dbReference type="AlphaFoldDB" id="A0A151A5C8"/>
<gene>
    <name evidence="5" type="ORF">A0131_07620</name>
    <name evidence="4" type="ORF">K8V85_02015</name>
    <name evidence="3" type="ORF">SKL01_01090</name>
</gene>
<dbReference type="KEGG" id="skl:C7J89_09375"/>
<keyword evidence="1" id="KW-1133">Transmembrane helix</keyword>
<accession>A0A151A5C8</accession>
<comment type="caution">
    <text evidence="5">The sequence shown here is derived from an EMBL/GenBank/DDBJ whole genome shotgun (WGS) entry which is preliminary data.</text>
</comment>
<dbReference type="Proteomes" id="UP000321040">
    <property type="component" value="Unassembled WGS sequence"/>
</dbReference>
<protein>
    <submittedName>
        <fullName evidence="4">Helix-turn-helix domain-containing protein</fullName>
    </submittedName>
    <submittedName>
        <fullName evidence="5">Transcriptional regulator</fullName>
    </submittedName>
</protein>
<feature type="transmembrane region" description="Helical" evidence="1">
    <location>
        <begin position="109"/>
        <end position="130"/>
    </location>
</feature>
<reference evidence="5 6" key="1">
    <citation type="submission" date="2016-02" db="EMBL/GenBank/DDBJ databases">
        <title>Draft genome sequence of hydrocarbon degrading Staphylococcus saprophyticus Strain CNV2, isolated from crude-oil contaminated soil from Noonmati Oil Refinery, Guwahati, Assam, India.</title>
        <authorList>
            <person name="Mukherjee A."/>
            <person name="Chettri B."/>
            <person name="Langpoklakpam J."/>
            <person name="Singh A.K."/>
            <person name="Chattopadhyay D.J."/>
        </authorList>
    </citation>
    <scope>NUCLEOTIDE SEQUENCE [LARGE SCALE GENOMIC DNA]</scope>
    <source>
        <strain evidence="5 6">CNV2</strain>
    </source>
</reference>
<sequence length="131" mass="14881">MNTIGQTLKGRRERLGMTLNELEGKTHIKRETLKLIENNDFNGLKKADYAEGFIIKYAKAVNIDSEQLIDSHRDEIPNRRNSDINEAIHAFSNGEAPSYRRKDKEPLQLAVVISAVILITIVLWILAVIIL</sequence>
<feature type="domain" description="HTH cro/C1-type" evidence="2">
    <location>
        <begin position="8"/>
        <end position="68"/>
    </location>
</feature>
<dbReference type="PANTHER" id="PTHR34475">
    <property type="match status" value="1"/>
</dbReference>
<dbReference type="GeneID" id="69905554"/>
<dbReference type="Pfam" id="PF13413">
    <property type="entry name" value="HTH_25"/>
    <property type="match status" value="1"/>
</dbReference>
<evidence type="ECO:0000259" key="2">
    <source>
        <dbReference type="PROSITE" id="PS50943"/>
    </source>
</evidence>
<dbReference type="PROSITE" id="PS50943">
    <property type="entry name" value="HTH_CROC1"/>
    <property type="match status" value="1"/>
</dbReference>
<evidence type="ECO:0000313" key="6">
    <source>
        <dbReference type="Proteomes" id="UP000075418"/>
    </source>
</evidence>
<evidence type="ECO:0000313" key="7">
    <source>
        <dbReference type="Proteomes" id="UP000321040"/>
    </source>
</evidence>
<proteinExistence type="predicted"/>
<dbReference type="CDD" id="cd00093">
    <property type="entry name" value="HTH_XRE"/>
    <property type="match status" value="1"/>
</dbReference>
<dbReference type="PANTHER" id="PTHR34475:SF1">
    <property type="entry name" value="CYTOSKELETON PROTEIN RODZ"/>
    <property type="match status" value="1"/>
</dbReference>
<evidence type="ECO:0000313" key="3">
    <source>
        <dbReference type="EMBL" id="GEP80931.1"/>
    </source>
</evidence>
<dbReference type="RefSeq" id="WP_061854810.1">
    <property type="nucleotide sequence ID" value="NZ_BKAQ01000001.1"/>
</dbReference>
<reference evidence="4" key="4">
    <citation type="submission" date="2021-09" db="EMBL/GenBank/DDBJ databases">
        <authorList>
            <person name="Gilroy R."/>
        </authorList>
    </citation>
    <scope>NUCLEOTIDE SEQUENCE</scope>
    <source>
        <strain evidence="4">CHK149-3286</strain>
    </source>
</reference>
<dbReference type="InterPro" id="IPR001387">
    <property type="entry name" value="Cro/C1-type_HTH"/>
</dbReference>
<organism evidence="5 6">
    <name type="scientific">Staphylococcus kloosii</name>
    <dbReference type="NCBI Taxonomy" id="29384"/>
    <lineage>
        <taxon>Bacteria</taxon>
        <taxon>Bacillati</taxon>
        <taxon>Bacillota</taxon>
        <taxon>Bacilli</taxon>
        <taxon>Bacillales</taxon>
        <taxon>Staphylococcaceae</taxon>
        <taxon>Staphylococcus</taxon>
    </lineage>
</organism>
<dbReference type="Gene3D" id="1.10.260.40">
    <property type="entry name" value="lambda repressor-like DNA-binding domains"/>
    <property type="match status" value="1"/>
</dbReference>
<evidence type="ECO:0000313" key="5">
    <source>
        <dbReference type="EMBL" id="KYH14641.1"/>
    </source>
</evidence>
<dbReference type="InterPro" id="IPR010982">
    <property type="entry name" value="Lambda_DNA-bd_dom_sf"/>
</dbReference>
<evidence type="ECO:0000313" key="4">
    <source>
        <dbReference type="EMBL" id="HJF67065.1"/>
    </source>
</evidence>
<accession>A0A2T4RBC8</accession>
<dbReference type="OrthoDB" id="9797543at2"/>
<dbReference type="EMBL" id="DYVT01000022">
    <property type="protein sequence ID" value="HJF67065.1"/>
    <property type="molecule type" value="Genomic_DNA"/>
</dbReference>
<dbReference type="Proteomes" id="UP000706163">
    <property type="component" value="Unassembled WGS sequence"/>
</dbReference>
<reference evidence="3 7" key="2">
    <citation type="submission" date="2019-07" db="EMBL/GenBank/DDBJ databases">
        <title>Whole genome shotgun sequence of Staphylococcus kloosii NBRC 109624.</title>
        <authorList>
            <person name="Hosoyama A."/>
            <person name="Uohara A."/>
            <person name="Ohji S."/>
            <person name="Ichikawa N."/>
        </authorList>
    </citation>
    <scope>NUCLEOTIDE SEQUENCE [LARGE SCALE GENOMIC DNA]</scope>
    <source>
        <strain evidence="3 7">NBRC 109624</strain>
    </source>
</reference>
<dbReference type="EMBL" id="LUGM01000002">
    <property type="protein sequence ID" value="KYH14641.1"/>
    <property type="molecule type" value="Genomic_DNA"/>
</dbReference>
<keyword evidence="1" id="KW-0472">Membrane</keyword>
<reference evidence="4" key="3">
    <citation type="journal article" date="2021" name="PeerJ">
        <title>Extensive microbial diversity within the chicken gut microbiome revealed by metagenomics and culture.</title>
        <authorList>
            <person name="Gilroy R."/>
            <person name="Ravi A."/>
            <person name="Getino M."/>
            <person name="Pursley I."/>
            <person name="Horton D.L."/>
            <person name="Alikhan N.F."/>
            <person name="Baker D."/>
            <person name="Gharbi K."/>
            <person name="Hall N."/>
            <person name="Watson M."/>
            <person name="Adriaenssens E.M."/>
            <person name="Foster-Nyarko E."/>
            <person name="Jarju S."/>
            <person name="Secka A."/>
            <person name="Antonio M."/>
            <person name="Oren A."/>
            <person name="Chaudhuri R.R."/>
            <person name="La Ragione R."/>
            <person name="Hildebrand F."/>
            <person name="Pallen M.J."/>
        </authorList>
    </citation>
    <scope>NUCLEOTIDE SEQUENCE</scope>
    <source>
        <strain evidence="4">CHK149-3286</strain>
    </source>
</reference>
<dbReference type="EMBL" id="BKAQ01000001">
    <property type="protein sequence ID" value="GEP80931.1"/>
    <property type="molecule type" value="Genomic_DNA"/>
</dbReference>